<feature type="region of interest" description="Disordered" evidence="1">
    <location>
        <begin position="774"/>
        <end position="869"/>
    </location>
</feature>
<keyword evidence="2" id="KW-1133">Transmembrane helix</keyword>
<evidence type="ECO:0000313" key="4">
    <source>
        <dbReference type="Proteomes" id="UP001194696"/>
    </source>
</evidence>
<feature type="region of interest" description="Disordered" evidence="1">
    <location>
        <begin position="478"/>
        <end position="623"/>
    </location>
</feature>
<dbReference type="SUPFAM" id="SSF117281">
    <property type="entry name" value="Kelch motif"/>
    <property type="match status" value="1"/>
</dbReference>
<feature type="region of interest" description="Disordered" evidence="1">
    <location>
        <begin position="747"/>
        <end position="766"/>
    </location>
</feature>
<feature type="region of interest" description="Disordered" evidence="1">
    <location>
        <begin position="902"/>
        <end position="1049"/>
    </location>
</feature>
<dbReference type="InterPro" id="IPR015915">
    <property type="entry name" value="Kelch-typ_b-propeller"/>
</dbReference>
<feature type="compositionally biased region" description="Polar residues" evidence="1">
    <location>
        <begin position="960"/>
        <end position="970"/>
    </location>
</feature>
<feature type="compositionally biased region" description="Polar residues" evidence="1">
    <location>
        <begin position="559"/>
        <end position="615"/>
    </location>
</feature>
<feature type="transmembrane region" description="Helical" evidence="2">
    <location>
        <begin position="424"/>
        <end position="446"/>
    </location>
</feature>
<keyword evidence="2" id="KW-0812">Transmembrane</keyword>
<evidence type="ECO:0000256" key="1">
    <source>
        <dbReference type="SAM" id="MobiDB-lite"/>
    </source>
</evidence>
<feature type="compositionally biased region" description="Polar residues" evidence="1">
    <location>
        <begin position="512"/>
        <end position="524"/>
    </location>
</feature>
<keyword evidence="4" id="KW-1185">Reference proteome</keyword>
<name>A0ABQ7KBF7_9FUNG</name>
<feature type="region of interest" description="Disordered" evidence="1">
    <location>
        <begin position="1"/>
        <end position="23"/>
    </location>
</feature>
<feature type="compositionally biased region" description="Polar residues" evidence="1">
    <location>
        <begin position="531"/>
        <end position="548"/>
    </location>
</feature>
<accession>A0ABQ7KBF7</accession>
<dbReference type="Proteomes" id="UP001194696">
    <property type="component" value="Unassembled WGS sequence"/>
</dbReference>
<dbReference type="InterPro" id="IPR011043">
    <property type="entry name" value="Gal_Oxase/kelch_b-propeller"/>
</dbReference>
<feature type="compositionally biased region" description="Polar residues" evidence="1">
    <location>
        <begin position="985"/>
        <end position="997"/>
    </location>
</feature>
<evidence type="ECO:0000313" key="3">
    <source>
        <dbReference type="EMBL" id="KAG0295206.1"/>
    </source>
</evidence>
<dbReference type="SUPFAM" id="SSF50965">
    <property type="entry name" value="Galactose oxidase, central domain"/>
    <property type="match status" value="1"/>
</dbReference>
<reference evidence="3 4" key="1">
    <citation type="journal article" date="2020" name="Fungal Divers.">
        <title>Resolving the Mortierellaceae phylogeny through synthesis of multi-gene phylogenetics and phylogenomics.</title>
        <authorList>
            <person name="Vandepol N."/>
            <person name="Liber J."/>
            <person name="Desiro A."/>
            <person name="Na H."/>
            <person name="Kennedy M."/>
            <person name="Barry K."/>
            <person name="Grigoriev I.V."/>
            <person name="Miller A.N."/>
            <person name="O'Donnell K."/>
            <person name="Stajich J.E."/>
            <person name="Bonito G."/>
        </authorList>
    </citation>
    <scope>NUCLEOTIDE SEQUENCE [LARGE SCALE GENOMIC DNA]</scope>
    <source>
        <strain evidence="3 4">AD045</strain>
    </source>
</reference>
<gene>
    <name evidence="3" type="ORF">BGZ96_012308</name>
</gene>
<organism evidence="3 4">
    <name type="scientific">Linnemannia gamsii</name>
    <dbReference type="NCBI Taxonomy" id="64522"/>
    <lineage>
        <taxon>Eukaryota</taxon>
        <taxon>Fungi</taxon>
        <taxon>Fungi incertae sedis</taxon>
        <taxon>Mucoromycota</taxon>
        <taxon>Mortierellomycotina</taxon>
        <taxon>Mortierellomycetes</taxon>
        <taxon>Mortierellales</taxon>
        <taxon>Mortierellaceae</taxon>
        <taxon>Linnemannia</taxon>
    </lineage>
</organism>
<evidence type="ECO:0008006" key="5">
    <source>
        <dbReference type="Google" id="ProtNLM"/>
    </source>
</evidence>
<feature type="compositionally biased region" description="Polar residues" evidence="1">
    <location>
        <begin position="774"/>
        <end position="807"/>
    </location>
</feature>
<evidence type="ECO:0000256" key="2">
    <source>
        <dbReference type="SAM" id="Phobius"/>
    </source>
</evidence>
<dbReference type="PANTHER" id="PTHR23244">
    <property type="entry name" value="KELCH REPEAT DOMAIN"/>
    <property type="match status" value="1"/>
</dbReference>
<keyword evidence="2" id="KW-0472">Membrane</keyword>
<protein>
    <recommendedName>
        <fullName evidence="5">Galactose oxidase</fullName>
    </recommendedName>
</protein>
<feature type="compositionally biased region" description="Gly residues" evidence="1">
    <location>
        <begin position="945"/>
        <end position="954"/>
    </location>
</feature>
<feature type="region of interest" description="Disordered" evidence="1">
    <location>
        <begin position="694"/>
        <end position="717"/>
    </location>
</feature>
<comment type="caution">
    <text evidence="3">The sequence shown here is derived from an EMBL/GenBank/DDBJ whole genome shotgun (WGS) entry which is preliminary data.</text>
</comment>
<sequence length="1049" mass="112934">MAKPGHPTSHSCPSRTQHHDSKRTCSKRLFSSPFLLLLASFFLLFSHTSFLGTAEAATARRGHSGTTISDKVHFVGGLGTAALNDTTPLKSITTLNLKDGNTTEIPLSEGIYNHAASTVPFDYSGKTELSGRIGLSFGQTTGDAPMAALNWVGPVIGTVEAANHTTTSVPYTGQPLAARAGHTMVQYQLNNLWVFGGYMLPLPPTKQPTTPARDTPTFDYSSKSWTNQTKVGFFRYGHASAVASDDIILSCYGIILNPSKEKDIQTSICVSFSVMKTTFSRTNLIWENEDDAIIGNLIGHSLLASPVKPGELYMFGGTNDKGDKYNQDLYKLDTNNLPDIKITKLKPDYDKAFVPSARSDHVAVAAGGKEGFMIIQGGVTGPNSMADAEPRFFSMAINKWMDVNTFVDRYTAQQDDTEPDNNDWALIAGIFVGVLALGGCVSMYIWRGIRTDTAKRLEREAADRRSVVSPDFAAMEAAAAENRKSGSGGMSSTKGRTPHPIYGMTEEEDHSLSNGPFKSTSSLIQAEASGAKNTNSKNQGDTYQSNHSKPWVTEPASPGGTTLTENGSINGYFSSNSSQTPSRLNKKGSNASSHNSQATRNNNNRSGAGVTSESYYNPRDLYVDEDDDSSITVSLASESSTNVSPWAGPVRASTDLAPPNPRFSRGAIPQAHRQLVDAIATGAATPMPAYAFSSNRNSNGWDTSSPGGSLSSRDDEYHRRSVNSMQWVSFEPLDLAGRPESQIYDPLSHQQQQRSNGGGGGLTVRNNASMYRTSLNSQPITTPYSNNNPRMSMYGGSNTSDTNTEDSGSYYGPGGKRISTALATRQQRRSIRNSQDSLTSPNGGGRHLSYQQQQQQQQQMANNNNKTGEEEEVFVTKVLPIITNKVMKPTLAKVVTHQRGSRIVMPSAGPLSDQRSPSSRPSEEGTGLGIDFSGFSTSQDTYMSGYGGSGGAGGVNSNNPHRTSYQTRRTSNLNPNKSSNTNNNAYARQQQRDSTNVILKMPPAPKHTDGEEGGGSGGSLNPRSRDQQPTAPGVRSSIMDVGQDLSGYF</sequence>
<feature type="compositionally biased region" description="Polar residues" evidence="1">
    <location>
        <begin position="832"/>
        <end position="841"/>
    </location>
</feature>
<dbReference type="Gene3D" id="2.120.10.80">
    <property type="entry name" value="Kelch-type beta propeller"/>
    <property type="match status" value="2"/>
</dbReference>
<feature type="compositionally biased region" description="Polar residues" evidence="1">
    <location>
        <begin position="694"/>
        <end position="711"/>
    </location>
</feature>
<dbReference type="EMBL" id="JAAAIM010000092">
    <property type="protein sequence ID" value="KAG0295206.1"/>
    <property type="molecule type" value="Genomic_DNA"/>
</dbReference>
<proteinExistence type="predicted"/>
<feature type="compositionally biased region" description="Low complexity" evidence="1">
    <location>
        <begin position="971"/>
        <end position="984"/>
    </location>
</feature>